<protein>
    <submittedName>
        <fullName evidence="1">Uncharacterized protein</fullName>
    </submittedName>
</protein>
<organism evidence="1">
    <name type="scientific">Rhizophora mucronata</name>
    <name type="common">Asiatic mangrove</name>
    <dbReference type="NCBI Taxonomy" id="61149"/>
    <lineage>
        <taxon>Eukaryota</taxon>
        <taxon>Viridiplantae</taxon>
        <taxon>Streptophyta</taxon>
        <taxon>Embryophyta</taxon>
        <taxon>Tracheophyta</taxon>
        <taxon>Spermatophyta</taxon>
        <taxon>Magnoliopsida</taxon>
        <taxon>eudicotyledons</taxon>
        <taxon>Gunneridae</taxon>
        <taxon>Pentapetalae</taxon>
        <taxon>rosids</taxon>
        <taxon>fabids</taxon>
        <taxon>Malpighiales</taxon>
        <taxon>Rhizophoraceae</taxon>
        <taxon>Rhizophora</taxon>
    </lineage>
</organism>
<evidence type="ECO:0000313" key="1">
    <source>
        <dbReference type="EMBL" id="MBX53158.1"/>
    </source>
</evidence>
<dbReference type="AlphaFoldDB" id="A0A2P2PEI4"/>
<sequence>MHKKQLKYYIRASSLKGKYYAQRTLGMRKLIMGLD</sequence>
<dbReference type="EMBL" id="GGEC01072674">
    <property type="protein sequence ID" value="MBX53158.1"/>
    <property type="molecule type" value="Transcribed_RNA"/>
</dbReference>
<reference evidence="1" key="1">
    <citation type="submission" date="2018-02" db="EMBL/GenBank/DDBJ databases">
        <title>Rhizophora mucronata_Transcriptome.</title>
        <authorList>
            <person name="Meera S.P."/>
            <person name="Sreeshan A."/>
            <person name="Augustine A."/>
        </authorList>
    </citation>
    <scope>NUCLEOTIDE SEQUENCE</scope>
    <source>
        <tissue evidence="1">Leaf</tissue>
    </source>
</reference>
<name>A0A2P2PEI4_RHIMU</name>
<proteinExistence type="predicted"/>
<accession>A0A2P2PEI4</accession>